<sequence>MITQFRYPGTETGRLISGNFNVIATSGAVPSITMNGSYSDIAY</sequence>
<organism evidence="1 2">
    <name type="scientific">Aequorivita aurantiaca</name>
    <dbReference type="NCBI Taxonomy" id="3053356"/>
    <lineage>
        <taxon>Bacteria</taxon>
        <taxon>Pseudomonadati</taxon>
        <taxon>Bacteroidota</taxon>
        <taxon>Flavobacteriia</taxon>
        <taxon>Flavobacteriales</taxon>
        <taxon>Flavobacteriaceae</taxon>
        <taxon>Aequorivita</taxon>
    </lineage>
</organism>
<dbReference type="Proteomes" id="UP001244787">
    <property type="component" value="Unassembled WGS sequence"/>
</dbReference>
<name>A0ABT8DEZ7_9FLAO</name>
<accession>A0ABT8DEZ7</accession>
<proteinExistence type="predicted"/>
<dbReference type="RefSeq" id="WP_290253993.1">
    <property type="nucleotide sequence ID" value="NZ_JAUGQQ010000003.1"/>
</dbReference>
<evidence type="ECO:0000313" key="2">
    <source>
        <dbReference type="Proteomes" id="UP001244787"/>
    </source>
</evidence>
<protein>
    <submittedName>
        <fullName evidence="1">Uncharacterized protein</fullName>
    </submittedName>
</protein>
<comment type="caution">
    <text evidence="1">The sequence shown here is derived from an EMBL/GenBank/DDBJ whole genome shotgun (WGS) entry which is preliminary data.</text>
</comment>
<reference evidence="1 2" key="1">
    <citation type="submission" date="2023-06" db="EMBL/GenBank/DDBJ databases">
        <authorList>
            <person name="Ye Y.-Q."/>
            <person name="Du Z.-J."/>
        </authorList>
    </citation>
    <scope>NUCLEOTIDE SEQUENCE [LARGE SCALE GENOMIC DNA]</scope>
    <source>
        <strain evidence="1 2">SDUM287046</strain>
    </source>
</reference>
<keyword evidence="2" id="KW-1185">Reference proteome</keyword>
<dbReference type="EMBL" id="JAUGQQ010000003">
    <property type="protein sequence ID" value="MDN3723896.1"/>
    <property type="molecule type" value="Genomic_DNA"/>
</dbReference>
<gene>
    <name evidence="1" type="ORF">QRD02_05845</name>
</gene>
<evidence type="ECO:0000313" key="1">
    <source>
        <dbReference type="EMBL" id="MDN3723896.1"/>
    </source>
</evidence>